<evidence type="ECO:0000313" key="3">
    <source>
        <dbReference type="Proteomes" id="UP000499080"/>
    </source>
</evidence>
<comment type="caution">
    <text evidence="2">The sequence shown here is derived from an EMBL/GenBank/DDBJ whole genome shotgun (WGS) entry which is preliminary data.</text>
</comment>
<accession>A0A4Y2Q6F3</accession>
<dbReference type="AlphaFoldDB" id="A0A4Y2Q6F3"/>
<evidence type="ECO:0000313" key="2">
    <source>
        <dbReference type="EMBL" id="GBN59169.1"/>
    </source>
</evidence>
<proteinExistence type="predicted"/>
<feature type="compositionally biased region" description="Basic and acidic residues" evidence="1">
    <location>
        <begin position="113"/>
        <end position="124"/>
    </location>
</feature>
<name>A0A4Y2Q6F3_ARAVE</name>
<reference evidence="2 3" key="1">
    <citation type="journal article" date="2019" name="Sci. Rep.">
        <title>Orb-weaving spider Araneus ventricosus genome elucidates the spidroin gene catalogue.</title>
        <authorList>
            <person name="Kono N."/>
            <person name="Nakamura H."/>
            <person name="Ohtoshi R."/>
            <person name="Moran D.A.P."/>
            <person name="Shinohara A."/>
            <person name="Yoshida Y."/>
            <person name="Fujiwara M."/>
            <person name="Mori M."/>
            <person name="Tomita M."/>
            <person name="Arakawa K."/>
        </authorList>
    </citation>
    <scope>NUCLEOTIDE SEQUENCE [LARGE SCALE GENOMIC DNA]</scope>
</reference>
<feature type="region of interest" description="Disordered" evidence="1">
    <location>
        <begin position="1"/>
        <end position="36"/>
    </location>
</feature>
<organism evidence="2 3">
    <name type="scientific">Araneus ventricosus</name>
    <name type="common">Orbweaver spider</name>
    <name type="synonym">Epeira ventricosa</name>
    <dbReference type="NCBI Taxonomy" id="182803"/>
    <lineage>
        <taxon>Eukaryota</taxon>
        <taxon>Metazoa</taxon>
        <taxon>Ecdysozoa</taxon>
        <taxon>Arthropoda</taxon>
        <taxon>Chelicerata</taxon>
        <taxon>Arachnida</taxon>
        <taxon>Araneae</taxon>
        <taxon>Araneomorphae</taxon>
        <taxon>Entelegynae</taxon>
        <taxon>Araneoidea</taxon>
        <taxon>Araneidae</taxon>
        <taxon>Araneus</taxon>
    </lineage>
</organism>
<sequence length="163" mass="18408">MIPAESCQAEKPSGGRRSQHRVGVVSRPPSSLKQHKRTIQIYRHKEGLAVLCFRDRSYCLTNGMKSRQGTRRTVRGQFAGPTEGDERHASVCDGRDQSSPLGIDCPRAGRKASSQERSRGEFTERDWRLSDLQEELREVGGRLWNQLHQKGEGGNDTSQYVKK</sequence>
<feature type="compositionally biased region" description="Basic and acidic residues" evidence="1">
    <location>
        <begin position="84"/>
        <end position="96"/>
    </location>
</feature>
<feature type="region of interest" description="Disordered" evidence="1">
    <location>
        <begin position="65"/>
        <end position="124"/>
    </location>
</feature>
<gene>
    <name evidence="2" type="ORF">AVEN_120373_1</name>
</gene>
<evidence type="ECO:0000256" key="1">
    <source>
        <dbReference type="SAM" id="MobiDB-lite"/>
    </source>
</evidence>
<dbReference type="EMBL" id="BGPR01013084">
    <property type="protein sequence ID" value="GBN59169.1"/>
    <property type="molecule type" value="Genomic_DNA"/>
</dbReference>
<protein>
    <submittedName>
        <fullName evidence="2">Uncharacterized protein</fullName>
    </submittedName>
</protein>
<dbReference type="Proteomes" id="UP000499080">
    <property type="component" value="Unassembled WGS sequence"/>
</dbReference>
<keyword evidence="3" id="KW-1185">Reference proteome</keyword>